<dbReference type="Proteomes" id="UP001055712">
    <property type="component" value="Unassembled WGS sequence"/>
</dbReference>
<dbReference type="AlphaFoldDB" id="A0A9D4TXU6"/>
<comment type="caution">
    <text evidence="3">The sequence shown here is derived from an EMBL/GenBank/DDBJ whole genome shotgun (WGS) entry which is preliminary data.</text>
</comment>
<keyword evidence="2" id="KW-0812">Transmembrane</keyword>
<feature type="compositionally biased region" description="Low complexity" evidence="1">
    <location>
        <begin position="237"/>
        <end position="257"/>
    </location>
</feature>
<evidence type="ECO:0000313" key="4">
    <source>
        <dbReference type="Proteomes" id="UP001055712"/>
    </source>
</evidence>
<dbReference type="OrthoDB" id="10624923at2759"/>
<name>A0A9D4TXU6_CHLVU</name>
<protein>
    <submittedName>
        <fullName evidence="3">Uncharacterized protein</fullName>
    </submittedName>
</protein>
<sequence>MLGPVVGAAVVTVVACVQIALACAVSAVIGAHLTGEFVIADSTYTTSCALSMQSNSICVAGYATTALTICAQLVVIGTQCAAADGQLTKYGFTGPLLSILGFIWWVGYSAAATQAANQASHWTLEASLDPYRTAVVALSWCTTALFIPAFLASAMTVSAAARACTRLSSIAASEGVRFTQPASPPVSPCKSSSRTFNSCYEPFKESESPKKWMQPANPHSTRFAVTSDGHRTLLVVGGQPVPLSPSPSLTQSPSVSPKARSPTYRGLQSSASFTNVLLPP</sequence>
<dbReference type="EMBL" id="SIDB01000001">
    <property type="protein sequence ID" value="KAI3437809.1"/>
    <property type="molecule type" value="Genomic_DNA"/>
</dbReference>
<feature type="region of interest" description="Disordered" evidence="1">
    <location>
        <begin position="237"/>
        <end position="267"/>
    </location>
</feature>
<accession>A0A9D4TXU6</accession>
<feature type="transmembrane region" description="Helical" evidence="2">
    <location>
        <begin position="131"/>
        <end position="152"/>
    </location>
</feature>
<evidence type="ECO:0000256" key="2">
    <source>
        <dbReference type="SAM" id="Phobius"/>
    </source>
</evidence>
<proteinExistence type="predicted"/>
<feature type="transmembrane region" description="Helical" evidence="2">
    <location>
        <begin position="90"/>
        <end position="111"/>
    </location>
</feature>
<evidence type="ECO:0000313" key="3">
    <source>
        <dbReference type="EMBL" id="KAI3437809.1"/>
    </source>
</evidence>
<keyword evidence="2" id="KW-1133">Transmembrane helix</keyword>
<keyword evidence="4" id="KW-1185">Reference proteome</keyword>
<evidence type="ECO:0000256" key="1">
    <source>
        <dbReference type="SAM" id="MobiDB-lite"/>
    </source>
</evidence>
<gene>
    <name evidence="3" type="ORF">D9Q98_000256</name>
</gene>
<feature type="transmembrane region" description="Helical" evidence="2">
    <location>
        <begin position="59"/>
        <end position="78"/>
    </location>
</feature>
<keyword evidence="2" id="KW-0472">Membrane</keyword>
<reference evidence="3" key="1">
    <citation type="journal article" date="2019" name="Plant J.">
        <title>Chlorella vulgaris genome assembly and annotation reveals the molecular basis for metabolic acclimation to high light conditions.</title>
        <authorList>
            <person name="Cecchin M."/>
            <person name="Marcolungo L."/>
            <person name="Rossato M."/>
            <person name="Girolomoni L."/>
            <person name="Cosentino E."/>
            <person name="Cuine S."/>
            <person name="Li-Beisson Y."/>
            <person name="Delledonne M."/>
            <person name="Ballottari M."/>
        </authorList>
    </citation>
    <scope>NUCLEOTIDE SEQUENCE</scope>
    <source>
        <strain evidence="3">211/11P</strain>
    </source>
</reference>
<reference evidence="3" key="2">
    <citation type="submission" date="2020-11" db="EMBL/GenBank/DDBJ databases">
        <authorList>
            <person name="Cecchin M."/>
            <person name="Marcolungo L."/>
            <person name="Rossato M."/>
            <person name="Girolomoni L."/>
            <person name="Cosentino E."/>
            <person name="Cuine S."/>
            <person name="Li-Beisson Y."/>
            <person name="Delledonne M."/>
            <person name="Ballottari M."/>
        </authorList>
    </citation>
    <scope>NUCLEOTIDE SEQUENCE</scope>
    <source>
        <strain evidence="3">211/11P</strain>
        <tissue evidence="3">Whole cell</tissue>
    </source>
</reference>
<organism evidence="3 4">
    <name type="scientific">Chlorella vulgaris</name>
    <name type="common">Green alga</name>
    <dbReference type="NCBI Taxonomy" id="3077"/>
    <lineage>
        <taxon>Eukaryota</taxon>
        <taxon>Viridiplantae</taxon>
        <taxon>Chlorophyta</taxon>
        <taxon>core chlorophytes</taxon>
        <taxon>Trebouxiophyceae</taxon>
        <taxon>Chlorellales</taxon>
        <taxon>Chlorellaceae</taxon>
        <taxon>Chlorella clade</taxon>
        <taxon>Chlorella</taxon>
    </lineage>
</organism>